<organism evidence="10 11">
    <name type="scientific">Modicella reniformis</name>
    <dbReference type="NCBI Taxonomy" id="1440133"/>
    <lineage>
        <taxon>Eukaryota</taxon>
        <taxon>Fungi</taxon>
        <taxon>Fungi incertae sedis</taxon>
        <taxon>Mucoromycota</taxon>
        <taxon>Mortierellomycotina</taxon>
        <taxon>Mortierellomycetes</taxon>
        <taxon>Mortierellales</taxon>
        <taxon>Mortierellaceae</taxon>
        <taxon>Modicella</taxon>
    </lineage>
</organism>
<comment type="similarity">
    <text evidence="2">Belongs to the ammonia transporter channel (TC 1.A.11.2) family.</text>
</comment>
<evidence type="ECO:0000313" key="11">
    <source>
        <dbReference type="Proteomes" id="UP000749646"/>
    </source>
</evidence>
<dbReference type="AlphaFoldDB" id="A0A9P6ITJ6"/>
<proteinExistence type="inferred from homology"/>
<keyword evidence="3" id="KW-0813">Transport</keyword>
<accession>A0A9P6ITJ6</accession>
<dbReference type="PANTHER" id="PTHR43029:SF10">
    <property type="entry name" value="AMMONIUM TRANSPORTER MEP2"/>
    <property type="match status" value="1"/>
</dbReference>
<dbReference type="SUPFAM" id="SSF111352">
    <property type="entry name" value="Ammonium transporter"/>
    <property type="match status" value="1"/>
</dbReference>
<evidence type="ECO:0000256" key="7">
    <source>
        <dbReference type="ARBA" id="ARBA00023177"/>
    </source>
</evidence>
<gene>
    <name evidence="10" type="ORF">BGZ65_008853</name>
</gene>
<dbReference type="EMBL" id="JAAAHW010007578">
    <property type="protein sequence ID" value="KAF9947378.1"/>
    <property type="molecule type" value="Genomic_DNA"/>
</dbReference>
<protein>
    <recommendedName>
        <fullName evidence="9">Ammonium transporter AmtB-like domain-containing protein</fullName>
    </recommendedName>
</protein>
<dbReference type="InterPro" id="IPR029020">
    <property type="entry name" value="Ammonium/urea_transptr"/>
</dbReference>
<dbReference type="GO" id="GO:0008519">
    <property type="term" value="F:ammonium channel activity"/>
    <property type="evidence" value="ECO:0007669"/>
    <property type="project" value="InterPro"/>
</dbReference>
<evidence type="ECO:0000256" key="8">
    <source>
        <dbReference type="SAM" id="Phobius"/>
    </source>
</evidence>
<comment type="caution">
    <text evidence="10">The sequence shown here is derived from an EMBL/GenBank/DDBJ whole genome shotgun (WGS) entry which is preliminary data.</text>
</comment>
<dbReference type="InterPro" id="IPR024041">
    <property type="entry name" value="NH4_transpt_AmtB-like_dom"/>
</dbReference>
<dbReference type="Proteomes" id="UP000749646">
    <property type="component" value="Unassembled WGS sequence"/>
</dbReference>
<reference evidence="10" key="1">
    <citation type="journal article" date="2020" name="Fungal Divers.">
        <title>Resolving the Mortierellaceae phylogeny through synthesis of multi-gene phylogenetics and phylogenomics.</title>
        <authorList>
            <person name="Vandepol N."/>
            <person name="Liber J."/>
            <person name="Desiro A."/>
            <person name="Na H."/>
            <person name="Kennedy M."/>
            <person name="Barry K."/>
            <person name="Grigoriev I.V."/>
            <person name="Miller A.N."/>
            <person name="O'Donnell K."/>
            <person name="Stajich J.E."/>
            <person name="Bonito G."/>
        </authorList>
    </citation>
    <scope>NUCLEOTIDE SEQUENCE</scope>
    <source>
        <strain evidence="10">MES-2147</strain>
    </source>
</reference>
<keyword evidence="4 8" id="KW-0812">Transmembrane</keyword>
<evidence type="ECO:0000256" key="5">
    <source>
        <dbReference type="ARBA" id="ARBA00022989"/>
    </source>
</evidence>
<evidence type="ECO:0000259" key="9">
    <source>
        <dbReference type="Pfam" id="PF00909"/>
    </source>
</evidence>
<keyword evidence="7" id="KW-0924">Ammonia transport</keyword>
<feature type="transmembrane region" description="Helical" evidence="8">
    <location>
        <begin position="20"/>
        <end position="41"/>
    </location>
</feature>
<feature type="domain" description="Ammonium transporter AmtB-like" evidence="9">
    <location>
        <begin position="20"/>
        <end position="65"/>
    </location>
</feature>
<dbReference type="Pfam" id="PF00909">
    <property type="entry name" value="Ammonium_transp"/>
    <property type="match status" value="1"/>
</dbReference>
<evidence type="ECO:0000256" key="3">
    <source>
        <dbReference type="ARBA" id="ARBA00022448"/>
    </source>
</evidence>
<keyword evidence="6 8" id="KW-0472">Membrane</keyword>
<dbReference type="PANTHER" id="PTHR43029">
    <property type="entry name" value="AMMONIUM TRANSPORTER MEP2"/>
    <property type="match status" value="1"/>
</dbReference>
<evidence type="ECO:0000256" key="1">
    <source>
        <dbReference type="ARBA" id="ARBA00004141"/>
    </source>
</evidence>
<comment type="subcellular location">
    <subcellularLocation>
        <location evidence="1">Membrane</location>
        <topology evidence="1">Multi-pass membrane protein</topology>
    </subcellularLocation>
</comment>
<dbReference type="Gene3D" id="1.10.3430.10">
    <property type="entry name" value="Ammonium transporter AmtB like domains"/>
    <property type="match status" value="1"/>
</dbReference>
<feature type="non-terminal residue" evidence="10">
    <location>
        <position position="66"/>
    </location>
</feature>
<evidence type="ECO:0000256" key="4">
    <source>
        <dbReference type="ARBA" id="ARBA00022692"/>
    </source>
</evidence>
<dbReference type="InterPro" id="IPR001905">
    <property type="entry name" value="Ammonium_transpt"/>
</dbReference>
<sequence length="66" mass="7138">MNDSAQPITLEVKYQAGDIAWTLTCTAMVWLMIPGIGFFYSGMARSKNALSMVMLSCCSVAVVSVQ</sequence>
<dbReference type="GO" id="GO:0005886">
    <property type="term" value="C:plasma membrane"/>
    <property type="evidence" value="ECO:0007669"/>
    <property type="project" value="TreeGrafter"/>
</dbReference>
<evidence type="ECO:0000313" key="10">
    <source>
        <dbReference type="EMBL" id="KAF9947378.1"/>
    </source>
</evidence>
<keyword evidence="5 8" id="KW-1133">Transmembrane helix</keyword>
<keyword evidence="11" id="KW-1185">Reference proteome</keyword>
<evidence type="ECO:0000256" key="6">
    <source>
        <dbReference type="ARBA" id="ARBA00023136"/>
    </source>
</evidence>
<name>A0A9P6ITJ6_9FUNG</name>
<evidence type="ECO:0000256" key="2">
    <source>
        <dbReference type="ARBA" id="ARBA00005887"/>
    </source>
</evidence>
<dbReference type="OrthoDB" id="534912at2759"/>